<dbReference type="PANTHER" id="PTHR33939:SF1">
    <property type="entry name" value="DUF4371 DOMAIN-CONTAINING PROTEIN"/>
    <property type="match status" value="1"/>
</dbReference>
<comment type="caution">
    <text evidence="2">The sequence shown here is derived from an EMBL/GenBank/DDBJ whole genome shotgun (WGS) entry which is preliminary data.</text>
</comment>
<gene>
    <name evidence="2" type="ORF">ABMA28_000369</name>
</gene>
<proteinExistence type="predicted"/>
<protein>
    <recommendedName>
        <fullName evidence="1">Tc1-like transposase DDE domain-containing protein</fullName>
    </recommendedName>
</protein>
<evidence type="ECO:0000259" key="1">
    <source>
        <dbReference type="Pfam" id="PF13358"/>
    </source>
</evidence>
<dbReference type="Gene3D" id="3.30.420.10">
    <property type="entry name" value="Ribonuclease H-like superfamily/Ribonuclease H"/>
    <property type="match status" value="1"/>
</dbReference>
<reference evidence="2 3" key="1">
    <citation type="submission" date="2024-06" db="EMBL/GenBank/DDBJ databases">
        <title>A chromosome-level genome assembly of beet webworm, Loxostege sticticalis.</title>
        <authorList>
            <person name="Zhang Y."/>
        </authorList>
    </citation>
    <scope>NUCLEOTIDE SEQUENCE [LARGE SCALE GENOMIC DNA]</scope>
    <source>
        <strain evidence="2">AQ028</strain>
        <tissue evidence="2">Male pupae</tissue>
    </source>
</reference>
<evidence type="ECO:0000313" key="3">
    <source>
        <dbReference type="Proteomes" id="UP001549921"/>
    </source>
</evidence>
<sequence length="207" mass="24438">MNFENDVKWLTEKLLPNLPEKAVIVMDNASYHNTRSSTIPTSNSRKADMQKWLTENGIPFDEQARRIELYDVIKKNKEHFITYKIDEIIRSKGFEILRMPPYHPELNAIENIWGILQNQIASRNIGQNMKDVQNLIYEGLNNINNDTWYNTYKHVEKIEKEYMKYFDYDYEFVIHVDESSVSDTIKFGSESEANEFGSDSDSLNEEY</sequence>
<accession>A0ABD0TS01</accession>
<dbReference type="Pfam" id="PF13358">
    <property type="entry name" value="DDE_3"/>
    <property type="match status" value="1"/>
</dbReference>
<dbReference type="AlphaFoldDB" id="A0ABD0TS01"/>
<dbReference type="InterPro" id="IPR036397">
    <property type="entry name" value="RNaseH_sf"/>
</dbReference>
<dbReference type="PANTHER" id="PTHR33939">
    <property type="entry name" value="PROTEIN CBG22215"/>
    <property type="match status" value="1"/>
</dbReference>
<organism evidence="2 3">
    <name type="scientific">Loxostege sticticalis</name>
    <name type="common">Beet webworm moth</name>
    <dbReference type="NCBI Taxonomy" id="481309"/>
    <lineage>
        <taxon>Eukaryota</taxon>
        <taxon>Metazoa</taxon>
        <taxon>Ecdysozoa</taxon>
        <taxon>Arthropoda</taxon>
        <taxon>Hexapoda</taxon>
        <taxon>Insecta</taxon>
        <taxon>Pterygota</taxon>
        <taxon>Neoptera</taxon>
        <taxon>Endopterygota</taxon>
        <taxon>Lepidoptera</taxon>
        <taxon>Glossata</taxon>
        <taxon>Ditrysia</taxon>
        <taxon>Pyraloidea</taxon>
        <taxon>Crambidae</taxon>
        <taxon>Pyraustinae</taxon>
        <taxon>Loxostege</taxon>
    </lineage>
</organism>
<name>A0ABD0TS01_LOXSC</name>
<dbReference type="EMBL" id="JBEDNZ010000001">
    <property type="protein sequence ID" value="KAL0852132.1"/>
    <property type="molecule type" value="Genomic_DNA"/>
</dbReference>
<evidence type="ECO:0000313" key="2">
    <source>
        <dbReference type="EMBL" id="KAL0852132.1"/>
    </source>
</evidence>
<dbReference type="InterPro" id="IPR038717">
    <property type="entry name" value="Tc1-like_DDE_dom"/>
</dbReference>
<dbReference type="Proteomes" id="UP001549921">
    <property type="component" value="Unassembled WGS sequence"/>
</dbReference>
<feature type="domain" description="Tc1-like transposase DDE" evidence="1">
    <location>
        <begin position="7"/>
        <end position="125"/>
    </location>
</feature>